<dbReference type="OrthoDB" id="7450771at2"/>
<dbReference type="RefSeq" id="WP_103095610.1">
    <property type="nucleotide sequence ID" value="NZ_LYMM01000029.1"/>
</dbReference>
<evidence type="ECO:0000313" key="2">
    <source>
        <dbReference type="Proteomes" id="UP000236327"/>
    </source>
</evidence>
<evidence type="ECO:0008006" key="3">
    <source>
        <dbReference type="Google" id="ProtNLM"/>
    </source>
</evidence>
<organism evidence="1 2">
    <name type="scientific">Novosphingobium guangzhouense</name>
    <dbReference type="NCBI Taxonomy" id="1850347"/>
    <lineage>
        <taxon>Bacteria</taxon>
        <taxon>Pseudomonadati</taxon>
        <taxon>Pseudomonadota</taxon>
        <taxon>Alphaproteobacteria</taxon>
        <taxon>Sphingomonadales</taxon>
        <taxon>Sphingomonadaceae</taxon>
        <taxon>Novosphingobium</taxon>
    </lineage>
</organism>
<dbReference type="AlphaFoldDB" id="A0A2K2G1N0"/>
<dbReference type="Proteomes" id="UP000236327">
    <property type="component" value="Unassembled WGS sequence"/>
</dbReference>
<sequence length="117" mass="11790">MGLFDGILGQVSEHADVANLATKLGLAPEVAEKAIAALGIAHQQDGDTAQLAAERSGLDVGTIQQMIAQIGGEGSLTQFASAIAADPGKVASFFDKDGDGSVMDDLTGMAKGLFGKS</sequence>
<protein>
    <recommendedName>
        <fullName evidence="3">DUF937 domain-containing protein</fullName>
    </recommendedName>
</protein>
<dbReference type="EMBL" id="LYMM01000029">
    <property type="protein sequence ID" value="PNU04946.1"/>
    <property type="molecule type" value="Genomic_DNA"/>
</dbReference>
<reference evidence="1 2" key="1">
    <citation type="submission" date="2016-05" db="EMBL/GenBank/DDBJ databases">
        <title>Complete genome sequence of Novosphingobium guangzhouense SA925(T).</title>
        <authorList>
            <person name="Sha S."/>
        </authorList>
    </citation>
    <scope>NUCLEOTIDE SEQUENCE [LARGE SCALE GENOMIC DNA]</scope>
    <source>
        <strain evidence="1 2">SA925</strain>
    </source>
</reference>
<evidence type="ECO:0000313" key="1">
    <source>
        <dbReference type="EMBL" id="PNU04946.1"/>
    </source>
</evidence>
<proteinExistence type="predicted"/>
<accession>A0A2K2G1N0</accession>
<comment type="caution">
    <text evidence="1">The sequence shown here is derived from an EMBL/GenBank/DDBJ whole genome shotgun (WGS) entry which is preliminary data.</text>
</comment>
<name>A0A2K2G1N0_9SPHN</name>
<gene>
    <name evidence="1" type="ORF">A8V01_03635</name>
</gene>
<keyword evidence="2" id="KW-1185">Reference proteome</keyword>